<dbReference type="EMBL" id="JAOSHN010000003">
    <property type="protein sequence ID" value="MCU7378560.1"/>
    <property type="molecule type" value="Genomic_DNA"/>
</dbReference>
<gene>
    <name evidence="1" type="ORF">OBO34_09350</name>
</gene>
<keyword evidence="2" id="KW-1185">Reference proteome</keyword>
<name>A0A9J6QM76_9FIRM</name>
<dbReference type="AlphaFoldDB" id="A0A9J6QM76"/>
<sequence length="147" mass="15990">MYMISACLLGENCKYNGGNNRCQWVVDFAKAHSYVPVCPETQAGLPAPRPPAEICADKVLDSEGKDLTKAFARGAEASWELAKKAASDAGENIEGAILKAKSPSCGRDRIYDGTFSDRLTAGDGYLVRLLKNHHIDVITEKENLEDD</sequence>
<dbReference type="Pfam" id="PF04463">
    <property type="entry name" value="2-thiour_desulf"/>
    <property type="match status" value="1"/>
</dbReference>
<dbReference type="RefSeq" id="WP_253019961.1">
    <property type="nucleotide sequence ID" value="NZ_JAOSHN010000003.1"/>
</dbReference>
<comment type="caution">
    <text evidence="1">The sequence shown here is derived from an EMBL/GenBank/DDBJ whole genome shotgun (WGS) entry which is preliminary data.</text>
</comment>
<evidence type="ECO:0000313" key="1">
    <source>
        <dbReference type="EMBL" id="MCU7378560.1"/>
    </source>
</evidence>
<evidence type="ECO:0000313" key="2">
    <source>
        <dbReference type="Proteomes" id="UP001065549"/>
    </source>
</evidence>
<proteinExistence type="predicted"/>
<organism evidence="1 2">
    <name type="scientific">Hominibacterium faecale</name>
    <dbReference type="NCBI Taxonomy" id="2839743"/>
    <lineage>
        <taxon>Bacteria</taxon>
        <taxon>Bacillati</taxon>
        <taxon>Bacillota</taxon>
        <taxon>Clostridia</taxon>
        <taxon>Peptostreptococcales</taxon>
        <taxon>Anaerovoracaceae</taxon>
        <taxon>Hominibacterium</taxon>
    </lineage>
</organism>
<accession>A0A9J6QM76</accession>
<dbReference type="PANTHER" id="PTHR30087:SF1">
    <property type="entry name" value="HYPOTHETICAL CYTOSOLIC PROTEIN"/>
    <property type="match status" value="1"/>
</dbReference>
<dbReference type="PANTHER" id="PTHR30087">
    <property type="entry name" value="INNER MEMBRANE PROTEIN"/>
    <property type="match status" value="1"/>
</dbReference>
<dbReference type="Proteomes" id="UP001065549">
    <property type="component" value="Unassembled WGS sequence"/>
</dbReference>
<protein>
    <submittedName>
        <fullName evidence="1">DUF523 domain-containing protein</fullName>
    </submittedName>
</protein>
<reference evidence="1" key="1">
    <citation type="submission" date="2022-09" db="EMBL/GenBank/DDBJ databases">
        <title>Culturomic study of gut microbiota in children with autism spectrum disorder.</title>
        <authorList>
            <person name="Efimov B.A."/>
            <person name="Chaplin A.V."/>
            <person name="Sokolova S.R."/>
            <person name="Pikina A.P."/>
            <person name="Korzhanova M."/>
            <person name="Belova V."/>
            <person name="Korostin D."/>
        </authorList>
    </citation>
    <scope>NUCLEOTIDE SEQUENCE</scope>
    <source>
        <strain evidence="1">ASD5510</strain>
    </source>
</reference>
<dbReference type="InterPro" id="IPR007553">
    <property type="entry name" value="2-thiour_desulf"/>
</dbReference>